<keyword evidence="3" id="KW-1185">Reference proteome</keyword>
<organism evidence="2 3">
    <name type="scientific">Phyllosticta citricarpa</name>
    <dbReference type="NCBI Taxonomy" id="55181"/>
    <lineage>
        <taxon>Eukaryota</taxon>
        <taxon>Fungi</taxon>
        <taxon>Dikarya</taxon>
        <taxon>Ascomycota</taxon>
        <taxon>Pezizomycotina</taxon>
        <taxon>Dothideomycetes</taxon>
        <taxon>Dothideomycetes incertae sedis</taxon>
        <taxon>Botryosphaeriales</taxon>
        <taxon>Phyllostictaceae</taxon>
        <taxon>Phyllosticta</taxon>
    </lineage>
</organism>
<evidence type="ECO:0000256" key="1">
    <source>
        <dbReference type="SAM" id="MobiDB-lite"/>
    </source>
</evidence>
<feature type="region of interest" description="Disordered" evidence="1">
    <location>
        <begin position="168"/>
        <end position="192"/>
    </location>
</feature>
<comment type="caution">
    <text evidence="2">The sequence shown here is derived from an EMBL/GenBank/DDBJ whole genome shotgun (WGS) entry which is preliminary data.</text>
</comment>
<dbReference type="Proteomes" id="UP001365128">
    <property type="component" value="Unassembled WGS sequence"/>
</dbReference>
<gene>
    <name evidence="2" type="ORF">IWX46DRAFT_599293</name>
</gene>
<proteinExistence type="predicted"/>
<name>A0ABR1MDM7_9PEZI</name>
<sequence>MHSTSRLQQHRQQTLQVPARSPSRPGHHCRSIRNEMEFSNKTATTTTTRLQQAAKNARTAGPSARHPHRGFAVCRHPCPSVRPSHTVGGCSSSSAGCRPSNTSIVNNCPAKISIYFHLLSQVCFCHTSLGAAAVRFSAPVAHPCLCGRCMHRHTLPLRAPPTSLLCLPPTPRHDTTQRNATQRRPAVTTPPRRRMTSALHLTNHTFAMCAADEKTLNRRKSLTHRPSLLS</sequence>
<evidence type="ECO:0000313" key="2">
    <source>
        <dbReference type="EMBL" id="KAK7546610.1"/>
    </source>
</evidence>
<evidence type="ECO:0000313" key="3">
    <source>
        <dbReference type="Proteomes" id="UP001365128"/>
    </source>
</evidence>
<feature type="compositionally biased region" description="Polar residues" evidence="1">
    <location>
        <begin position="1"/>
        <end position="16"/>
    </location>
</feature>
<protein>
    <submittedName>
        <fullName evidence="2">Uncharacterized protein</fullName>
    </submittedName>
</protein>
<feature type="region of interest" description="Disordered" evidence="1">
    <location>
        <begin position="1"/>
        <end position="47"/>
    </location>
</feature>
<dbReference type="EMBL" id="JBBPDW010000014">
    <property type="protein sequence ID" value="KAK7546610.1"/>
    <property type="molecule type" value="Genomic_DNA"/>
</dbReference>
<reference evidence="2 3" key="1">
    <citation type="submission" date="2024-04" db="EMBL/GenBank/DDBJ databases">
        <title>Phyllosticta paracitricarpa is synonymous to the EU quarantine fungus P. citricarpa based on phylogenomic analyses.</title>
        <authorList>
            <consortium name="Lawrence Berkeley National Laboratory"/>
            <person name="Van Ingen-Buijs V.A."/>
            <person name="Van Westerhoven A.C."/>
            <person name="Haridas S."/>
            <person name="Skiadas P."/>
            <person name="Martin F."/>
            <person name="Groenewald J.Z."/>
            <person name="Crous P.W."/>
            <person name="Seidl M.F."/>
        </authorList>
    </citation>
    <scope>NUCLEOTIDE SEQUENCE [LARGE SCALE GENOMIC DNA]</scope>
    <source>
        <strain evidence="2 3">CBS 122670</strain>
    </source>
</reference>
<accession>A0ABR1MDM7</accession>